<reference evidence="3 4" key="1">
    <citation type="submission" date="2020-05" db="EMBL/GenBank/DDBJ databases">
        <title>Erythrobacter mangrovi sp. nov., isolated from rhizosphere soil of mangrove plant (Kandelia candel).</title>
        <authorList>
            <person name="Ye Y.H."/>
        </authorList>
    </citation>
    <scope>NUCLEOTIDE SEQUENCE [LARGE SCALE GENOMIC DNA]</scope>
    <source>
        <strain evidence="3 4">EB310</strain>
    </source>
</reference>
<dbReference type="RefSeq" id="WP_173214808.1">
    <property type="nucleotide sequence ID" value="NZ_CP053921.1"/>
</dbReference>
<evidence type="ECO:0000313" key="4">
    <source>
        <dbReference type="Proteomes" id="UP000504693"/>
    </source>
</evidence>
<comment type="similarity">
    <text evidence="1">Belongs to the metallophosphoesterase superfamily. YfcE family.</text>
</comment>
<dbReference type="Gene3D" id="3.60.21.10">
    <property type="match status" value="1"/>
</dbReference>
<dbReference type="PANTHER" id="PTHR12905:SF0">
    <property type="entry name" value="CALCINEURIN-LIKE PHOSPHOESTERASE DOMAIN-CONTAINING PROTEIN"/>
    <property type="match status" value="1"/>
</dbReference>
<dbReference type="InterPro" id="IPR051693">
    <property type="entry name" value="UPF0046_metallophosphoest"/>
</dbReference>
<keyword evidence="4" id="KW-1185">Reference proteome</keyword>
<evidence type="ECO:0000259" key="2">
    <source>
        <dbReference type="Pfam" id="PF12850"/>
    </source>
</evidence>
<dbReference type="AlphaFoldDB" id="A0A7D3XCB1"/>
<dbReference type="InterPro" id="IPR024654">
    <property type="entry name" value="Calcineurin-like_PHP_lpxH"/>
</dbReference>
<dbReference type="EMBL" id="CP053921">
    <property type="protein sequence ID" value="QKG71740.1"/>
    <property type="molecule type" value="Genomic_DNA"/>
</dbReference>
<dbReference type="InterPro" id="IPR029052">
    <property type="entry name" value="Metallo-depent_PP-like"/>
</dbReference>
<proteinExistence type="inferred from homology"/>
<evidence type="ECO:0000256" key="1">
    <source>
        <dbReference type="ARBA" id="ARBA00008950"/>
    </source>
</evidence>
<sequence>MRILAFSDIHRDVDRARQIVSASADADVVIGAGDFAICGEGSLDTLHVLRDCRCDVIIVHGNHDNACEMADFCADWNLGHFLHGTAVEIDGLCFAGLGGEVPSRTDHVWNASESEERAAAMLAALPRASVIVTHTPPLGHADLQHDGTHEGSAAIRDYIRQQNPRLALCGHIHNAWGMTGTIGDTRVHNLGPKLNWFEI</sequence>
<evidence type="ECO:0000313" key="3">
    <source>
        <dbReference type="EMBL" id="QKG71740.1"/>
    </source>
</evidence>
<dbReference type="Proteomes" id="UP000504693">
    <property type="component" value="Chromosome"/>
</dbReference>
<dbReference type="SUPFAM" id="SSF56300">
    <property type="entry name" value="Metallo-dependent phosphatases"/>
    <property type="match status" value="1"/>
</dbReference>
<accession>A0A7D3XCB1</accession>
<feature type="domain" description="Calcineurin-like phosphoesterase" evidence="2">
    <location>
        <begin position="1"/>
        <end position="191"/>
    </location>
</feature>
<dbReference type="Pfam" id="PF12850">
    <property type="entry name" value="Metallophos_2"/>
    <property type="match status" value="1"/>
</dbReference>
<dbReference type="KEGG" id="emv:HQR01_10410"/>
<protein>
    <submittedName>
        <fullName evidence="3">Metallophosphoesterase family protein</fullName>
    </submittedName>
</protein>
<name>A0A7D3XCB1_9SPHN</name>
<organism evidence="3 4">
    <name type="scientific">Erythrobacter mangrovi</name>
    <dbReference type="NCBI Taxonomy" id="2739433"/>
    <lineage>
        <taxon>Bacteria</taxon>
        <taxon>Pseudomonadati</taxon>
        <taxon>Pseudomonadota</taxon>
        <taxon>Alphaproteobacteria</taxon>
        <taxon>Sphingomonadales</taxon>
        <taxon>Erythrobacteraceae</taxon>
        <taxon>Erythrobacter/Porphyrobacter group</taxon>
        <taxon>Erythrobacter</taxon>
    </lineage>
</organism>
<gene>
    <name evidence="3" type="ORF">HQR01_10410</name>
</gene>
<dbReference type="PANTHER" id="PTHR12905">
    <property type="entry name" value="METALLOPHOSPHOESTERASE"/>
    <property type="match status" value="1"/>
</dbReference>